<dbReference type="Pfam" id="PF00005">
    <property type="entry name" value="ABC_tran"/>
    <property type="match status" value="1"/>
</dbReference>
<dbReference type="Pfam" id="PF12399">
    <property type="entry name" value="BCA_ABC_TP_C"/>
    <property type="match status" value="1"/>
</dbReference>
<evidence type="ECO:0000256" key="2">
    <source>
        <dbReference type="ARBA" id="ARBA00022741"/>
    </source>
</evidence>
<evidence type="ECO:0000259" key="4">
    <source>
        <dbReference type="Pfam" id="PF00005"/>
    </source>
</evidence>
<proteinExistence type="predicted"/>
<accession>A0A6J7L2X4</accession>
<dbReference type="AlphaFoldDB" id="A0A6J7L2X4"/>
<dbReference type="Gene3D" id="3.40.50.300">
    <property type="entry name" value="P-loop containing nucleotide triphosphate hydrolases"/>
    <property type="match status" value="1"/>
</dbReference>
<feature type="domain" description="Branched-chain amino acid ATP-binding cassette transporter C-terminal" evidence="5">
    <location>
        <begin position="121"/>
        <end position="146"/>
    </location>
</feature>
<evidence type="ECO:0000256" key="1">
    <source>
        <dbReference type="ARBA" id="ARBA00022448"/>
    </source>
</evidence>
<organism evidence="6">
    <name type="scientific">freshwater metagenome</name>
    <dbReference type="NCBI Taxonomy" id="449393"/>
    <lineage>
        <taxon>unclassified sequences</taxon>
        <taxon>metagenomes</taxon>
        <taxon>ecological metagenomes</taxon>
    </lineage>
</organism>
<dbReference type="InterPro" id="IPR027417">
    <property type="entry name" value="P-loop_NTPase"/>
</dbReference>
<dbReference type="InterPro" id="IPR032823">
    <property type="entry name" value="BCA_ABC_TP_C"/>
</dbReference>
<feature type="domain" description="ABC transporter" evidence="4">
    <location>
        <begin position="24"/>
        <end position="71"/>
    </location>
</feature>
<dbReference type="GO" id="GO:0005886">
    <property type="term" value="C:plasma membrane"/>
    <property type="evidence" value="ECO:0007669"/>
    <property type="project" value="TreeGrafter"/>
</dbReference>
<dbReference type="InterPro" id="IPR051120">
    <property type="entry name" value="ABC_AA/LPS_Transport"/>
</dbReference>
<gene>
    <name evidence="6" type="ORF">UFOPK3772_02211</name>
</gene>
<protein>
    <submittedName>
        <fullName evidence="6">Unannotated protein</fullName>
    </submittedName>
</protein>
<dbReference type="SUPFAM" id="SSF52540">
    <property type="entry name" value="P-loop containing nucleoside triphosphate hydrolases"/>
    <property type="match status" value="1"/>
</dbReference>
<evidence type="ECO:0000259" key="5">
    <source>
        <dbReference type="Pfam" id="PF12399"/>
    </source>
</evidence>
<name>A0A6J7L2X4_9ZZZZ</name>
<reference evidence="6" key="1">
    <citation type="submission" date="2020-05" db="EMBL/GenBank/DDBJ databases">
        <authorList>
            <person name="Chiriac C."/>
            <person name="Salcher M."/>
            <person name="Ghai R."/>
            <person name="Kavagutti S V."/>
        </authorList>
    </citation>
    <scope>NUCLEOTIDE SEQUENCE</scope>
</reference>
<dbReference type="EMBL" id="CAFBNE010000078">
    <property type="protein sequence ID" value="CAB4961162.1"/>
    <property type="molecule type" value="Genomic_DNA"/>
</dbReference>
<dbReference type="GO" id="GO:0005524">
    <property type="term" value="F:ATP binding"/>
    <property type="evidence" value="ECO:0007669"/>
    <property type="project" value="UniProtKB-KW"/>
</dbReference>
<keyword evidence="3" id="KW-0067">ATP-binding</keyword>
<dbReference type="PANTHER" id="PTHR45772:SF9">
    <property type="entry name" value="CONSERVED COMPONENT OF ABC TRANSPORTER FOR NATURAL AMINO ACIDS"/>
    <property type="match status" value="1"/>
</dbReference>
<dbReference type="GO" id="GO:0016887">
    <property type="term" value="F:ATP hydrolysis activity"/>
    <property type="evidence" value="ECO:0007669"/>
    <property type="project" value="InterPro"/>
</dbReference>
<keyword evidence="2" id="KW-0547">Nucleotide-binding</keyword>
<sequence length="148" mass="16046">MTAAENVEVAARLVGSATHPRLFASDVLRDQDLAPFARRRVSDLAYGTQRKIEVARALAATPRLLALDEPAAGLGEDDTHRLIETIQRFRESSGATVLLVDHDMHLVSSVCDRIVVLHQGQILTEGKPSQVLSDPRVAEVYLGTGAKP</sequence>
<evidence type="ECO:0000313" key="6">
    <source>
        <dbReference type="EMBL" id="CAB4961162.1"/>
    </source>
</evidence>
<evidence type="ECO:0000256" key="3">
    <source>
        <dbReference type="ARBA" id="ARBA00022840"/>
    </source>
</evidence>
<keyword evidence="1" id="KW-0813">Transport</keyword>
<dbReference type="InterPro" id="IPR003439">
    <property type="entry name" value="ABC_transporter-like_ATP-bd"/>
</dbReference>
<dbReference type="PANTHER" id="PTHR45772">
    <property type="entry name" value="CONSERVED COMPONENT OF ABC TRANSPORTER FOR NATURAL AMINO ACIDS-RELATED"/>
    <property type="match status" value="1"/>
</dbReference>